<keyword evidence="3" id="KW-1185">Reference proteome</keyword>
<feature type="domain" description="F-box" evidence="1">
    <location>
        <begin position="464"/>
        <end position="512"/>
    </location>
</feature>
<dbReference type="AlphaFoldDB" id="E3N8D3"/>
<dbReference type="InterPro" id="IPR001810">
    <property type="entry name" value="F-box_dom"/>
</dbReference>
<evidence type="ECO:0000313" key="2">
    <source>
        <dbReference type="EMBL" id="EFO89444.1"/>
    </source>
</evidence>
<reference evidence="2" key="1">
    <citation type="submission" date="2007-07" db="EMBL/GenBank/DDBJ databases">
        <title>PCAP assembly of the Caenorhabditis remanei genome.</title>
        <authorList>
            <consortium name="The Caenorhabditis remanei Sequencing Consortium"/>
            <person name="Wilson R.K."/>
        </authorList>
    </citation>
    <scope>NUCLEOTIDE SEQUENCE [LARGE SCALE GENOMIC DNA]</scope>
    <source>
        <strain evidence="2">PB4641</strain>
    </source>
</reference>
<protein>
    <recommendedName>
        <fullName evidence="1">F-box domain-containing protein</fullName>
    </recommendedName>
</protein>
<gene>
    <name evidence="2" type="ORF">CRE_19933</name>
</gene>
<evidence type="ECO:0000259" key="1">
    <source>
        <dbReference type="PROSITE" id="PS50181"/>
    </source>
</evidence>
<proteinExistence type="predicted"/>
<sequence length="701" mass="81865">MRKKVKPTQLFGMGRMLSIRLLPSLKNINRSRICVPKSWRHVSPLLQTRNTLKLTGISMMEFRVRTLSSGDQFLLGFKGKSLHFWDRTIDESTVIRFLNEWKTNQGFQNLETVDFFIHHNNFDTYEILESVGLQQFDSPKQFSWDQKGNHETIEVFFTCQQKIFKFIEFDNLLVLSFCSKRTRYLIQSLQKSRWKNIKFVRYSFDEKGTIYVRVRSETSIGFFSLLPITLGELVVTPTEVFGMGPEIPICFHSKRNYIYDREQKHLVVHGIHDYLYQFFGSSSIDYEIKTENELPPSLEHISKTSIKVPENTTAEELEAFFTVSPNQEYIEIDGNFNGILSTNSVIYGAKHLRVIFKGNRGDEILLRFRGNRLQFYTTKFHDSTISQFLKDWKSNRGFQNLKSLSIGSYECKNYDAAELFKDLDVKHLDRPEDILHITWSMSLSYRSLLMFLFSPLNSFPSEVTMKLLKFPSLVQQKIIKFIEFDHLLVLSFCSKQTRYLIQSLQRYQWMNIKFVKYSFEWEDKIWVWVRLGNTIEGFSLSPTTLEQSVITPMEVFGMGPEISICFHSEGNYIYDKEQKHLVVHGIHDYLYQFFGSSSIDYEIKTENELPPSLKNINKTSIKVPENTTAEELEACFTASPNQEYIQVDGDFNGILSTISVIYGAKHLRVILKGDHGDEILLRFKGNRLQFHSTNFNDSTIS</sequence>
<dbReference type="PANTHER" id="PTHR21503:SF8">
    <property type="entry name" value="F-BOX ASSOCIATED DOMAIN-CONTAINING PROTEIN-RELATED"/>
    <property type="match status" value="1"/>
</dbReference>
<accession>E3N8D3</accession>
<dbReference type="InParanoid" id="E3N8D3"/>
<name>E3N8D3_CAERE</name>
<evidence type="ECO:0000313" key="3">
    <source>
        <dbReference type="Proteomes" id="UP000008281"/>
    </source>
</evidence>
<dbReference type="PANTHER" id="PTHR21503">
    <property type="entry name" value="F-BOX-CONTAINING HYPOTHETICAL PROTEIN C.ELEGANS"/>
    <property type="match status" value="1"/>
</dbReference>
<organism evidence="3">
    <name type="scientific">Caenorhabditis remanei</name>
    <name type="common">Caenorhabditis vulgaris</name>
    <dbReference type="NCBI Taxonomy" id="31234"/>
    <lineage>
        <taxon>Eukaryota</taxon>
        <taxon>Metazoa</taxon>
        <taxon>Ecdysozoa</taxon>
        <taxon>Nematoda</taxon>
        <taxon>Chromadorea</taxon>
        <taxon>Rhabditida</taxon>
        <taxon>Rhabditina</taxon>
        <taxon>Rhabditomorpha</taxon>
        <taxon>Rhabditoidea</taxon>
        <taxon>Rhabditidae</taxon>
        <taxon>Peloderinae</taxon>
        <taxon>Caenorhabditis</taxon>
    </lineage>
</organism>
<dbReference type="HOGENOM" id="CLU_393418_0_0_1"/>
<dbReference type="PROSITE" id="PS50181">
    <property type="entry name" value="FBOX"/>
    <property type="match status" value="1"/>
</dbReference>
<dbReference type="Pfam" id="PF00646">
    <property type="entry name" value="F-box"/>
    <property type="match status" value="2"/>
</dbReference>
<dbReference type="Proteomes" id="UP000008281">
    <property type="component" value="Unassembled WGS sequence"/>
</dbReference>
<dbReference type="EMBL" id="DS268556">
    <property type="protein sequence ID" value="EFO89444.1"/>
    <property type="molecule type" value="Genomic_DNA"/>
</dbReference>